<keyword evidence="3" id="KW-0479">Metal-binding</keyword>
<feature type="binding site" evidence="3">
    <location>
        <position position="173"/>
    </location>
    <ligand>
        <name>Cu cation</name>
        <dbReference type="ChEBI" id="CHEBI:23378"/>
    </ligand>
</feature>
<organism evidence="6 7">
    <name type="scientific">Mucilaginibacter mallensis</name>
    <dbReference type="NCBI Taxonomy" id="652787"/>
    <lineage>
        <taxon>Bacteria</taxon>
        <taxon>Pseudomonadati</taxon>
        <taxon>Bacteroidota</taxon>
        <taxon>Sphingobacteriia</taxon>
        <taxon>Sphingobacteriales</taxon>
        <taxon>Sphingobacteriaceae</taxon>
        <taxon>Mucilaginibacter</taxon>
    </lineage>
</organism>
<dbReference type="PROSITE" id="PS51257">
    <property type="entry name" value="PROKAR_LIPOPROTEIN"/>
    <property type="match status" value="1"/>
</dbReference>
<dbReference type="EMBL" id="LT629740">
    <property type="protein sequence ID" value="SDS74891.1"/>
    <property type="molecule type" value="Genomic_DNA"/>
</dbReference>
<dbReference type="STRING" id="652787.SAMN05216490_1735"/>
<dbReference type="PANTHER" id="PTHR12151:SF25">
    <property type="entry name" value="LINALOOL DEHYDRATASE_ISOMERASE DOMAIN-CONTAINING PROTEIN"/>
    <property type="match status" value="1"/>
</dbReference>
<dbReference type="GO" id="GO:0046872">
    <property type="term" value="F:metal ion binding"/>
    <property type="evidence" value="ECO:0007669"/>
    <property type="project" value="UniProtKB-KW"/>
</dbReference>
<dbReference type="InterPro" id="IPR036249">
    <property type="entry name" value="Thioredoxin-like_sf"/>
</dbReference>
<feature type="binding site" evidence="3">
    <location>
        <position position="88"/>
    </location>
    <ligand>
        <name>Cu cation</name>
        <dbReference type="ChEBI" id="CHEBI:23378"/>
    </ligand>
</feature>
<evidence type="ECO:0000313" key="7">
    <source>
        <dbReference type="Proteomes" id="UP000199679"/>
    </source>
</evidence>
<gene>
    <name evidence="6" type="ORF">SAMN05216490_1735</name>
</gene>
<dbReference type="PROSITE" id="PS51352">
    <property type="entry name" value="THIOREDOXIN_2"/>
    <property type="match status" value="1"/>
</dbReference>
<dbReference type="InterPro" id="IPR013766">
    <property type="entry name" value="Thioredoxin_domain"/>
</dbReference>
<dbReference type="SUPFAM" id="SSF52833">
    <property type="entry name" value="Thioredoxin-like"/>
    <property type="match status" value="1"/>
</dbReference>
<keyword evidence="7" id="KW-1185">Reference proteome</keyword>
<proteinExistence type="inferred from homology"/>
<reference evidence="6 7" key="1">
    <citation type="submission" date="2016-10" db="EMBL/GenBank/DDBJ databases">
        <authorList>
            <person name="de Groot N.N."/>
        </authorList>
    </citation>
    <scope>NUCLEOTIDE SEQUENCE [LARGE SCALE GENOMIC DNA]</scope>
    <source>
        <strain evidence="6 7">MP1X4</strain>
    </source>
</reference>
<dbReference type="AlphaFoldDB" id="A0A1H1URL0"/>
<dbReference type="InterPro" id="IPR003782">
    <property type="entry name" value="SCO1/SenC"/>
</dbReference>
<evidence type="ECO:0000313" key="6">
    <source>
        <dbReference type="EMBL" id="SDS74891.1"/>
    </source>
</evidence>
<dbReference type="Proteomes" id="UP000199679">
    <property type="component" value="Chromosome I"/>
</dbReference>
<evidence type="ECO:0000256" key="3">
    <source>
        <dbReference type="PIRSR" id="PIRSR603782-1"/>
    </source>
</evidence>
<protein>
    <submittedName>
        <fullName evidence="6">Protein SCO1/2</fullName>
    </submittedName>
</protein>
<dbReference type="RefSeq" id="WP_091371293.1">
    <property type="nucleotide sequence ID" value="NZ_LT629740.1"/>
</dbReference>
<evidence type="ECO:0000256" key="2">
    <source>
        <dbReference type="ARBA" id="ARBA00023008"/>
    </source>
</evidence>
<name>A0A1H1URL0_MUCMA</name>
<dbReference type="CDD" id="cd02968">
    <property type="entry name" value="SCO"/>
    <property type="match status" value="1"/>
</dbReference>
<keyword evidence="4" id="KW-1015">Disulfide bond</keyword>
<accession>A0A1H1URL0</accession>
<evidence type="ECO:0000256" key="4">
    <source>
        <dbReference type="PIRSR" id="PIRSR603782-2"/>
    </source>
</evidence>
<comment type="similarity">
    <text evidence="1">Belongs to the SCO1/2 family.</text>
</comment>
<feature type="disulfide bond" description="Redox-active" evidence="4">
    <location>
        <begin position="84"/>
        <end position="88"/>
    </location>
</feature>
<dbReference type="PANTHER" id="PTHR12151">
    <property type="entry name" value="ELECTRON TRANSPORT PROTIN SCO1/SENC FAMILY MEMBER"/>
    <property type="match status" value="1"/>
</dbReference>
<evidence type="ECO:0000256" key="1">
    <source>
        <dbReference type="ARBA" id="ARBA00010996"/>
    </source>
</evidence>
<keyword evidence="2 3" id="KW-0186">Copper</keyword>
<dbReference type="Gene3D" id="3.40.30.10">
    <property type="entry name" value="Glutaredoxin"/>
    <property type="match status" value="1"/>
</dbReference>
<dbReference type="OrthoDB" id="9811998at2"/>
<dbReference type="Pfam" id="PF02630">
    <property type="entry name" value="SCO1-SenC"/>
    <property type="match status" value="1"/>
</dbReference>
<feature type="binding site" evidence="3">
    <location>
        <position position="84"/>
    </location>
    <ligand>
        <name>Cu cation</name>
        <dbReference type="ChEBI" id="CHEBI:23378"/>
    </ligand>
</feature>
<sequence length="217" mass="24240">MRNLTGIIVLVLLFGACKTNNTKKTLPIYGQRTAVTKTVNGQQVTDTDYQTIPVFKFVNQYGDSTGSKDLEGKIYVADFFFTSCPSICPIMQRNMLNVYNEFKSTPDFKIISFTIDPKHDTVPVLKSYADKLGISGNSWWLMLGNRDSVYNLAAKSYLVAVSEDSTVAGGYMHQGYFVLIDKQKRVRGSYDGTDMKQVNQLIDDIKTLQTEPAPAAQ</sequence>
<feature type="domain" description="Thioredoxin" evidence="5">
    <location>
        <begin position="20"/>
        <end position="210"/>
    </location>
</feature>
<evidence type="ECO:0000259" key="5">
    <source>
        <dbReference type="PROSITE" id="PS51352"/>
    </source>
</evidence>